<reference evidence="5 6" key="1">
    <citation type="submission" date="2016-04" db="EMBL/GenBank/DDBJ databases">
        <title>A degradative enzymes factory behind the ericoid mycorrhizal symbiosis.</title>
        <authorList>
            <consortium name="DOE Joint Genome Institute"/>
            <person name="Martino E."/>
            <person name="Morin E."/>
            <person name="Grelet G."/>
            <person name="Kuo A."/>
            <person name="Kohler A."/>
            <person name="Daghino S."/>
            <person name="Barry K."/>
            <person name="Choi C."/>
            <person name="Cichocki N."/>
            <person name="Clum A."/>
            <person name="Copeland A."/>
            <person name="Hainaut M."/>
            <person name="Haridas S."/>
            <person name="Labutti K."/>
            <person name="Lindquist E."/>
            <person name="Lipzen A."/>
            <person name="Khouja H.-R."/>
            <person name="Murat C."/>
            <person name="Ohm R."/>
            <person name="Olson A."/>
            <person name="Spatafora J."/>
            <person name="Veneault-Fourrey C."/>
            <person name="Henrissat B."/>
            <person name="Grigoriev I."/>
            <person name="Martin F."/>
            <person name="Perotto S."/>
        </authorList>
    </citation>
    <scope>NUCLEOTIDE SEQUENCE [LARGE SCALE GENOMIC DNA]</scope>
    <source>
        <strain evidence="5 6">F</strain>
    </source>
</reference>
<keyword evidence="6" id="KW-1185">Reference proteome</keyword>
<name>A0A2J6QV61_HYAVF</name>
<accession>A0A2J6QV61</accession>
<dbReference type="STRING" id="1149755.A0A2J6QV61"/>
<dbReference type="InterPro" id="IPR014746">
    <property type="entry name" value="Gln_synth/guanido_kin_cat_dom"/>
</dbReference>
<evidence type="ECO:0000259" key="4">
    <source>
        <dbReference type="PROSITE" id="PS51987"/>
    </source>
</evidence>
<dbReference type="PANTHER" id="PTHR43785">
    <property type="entry name" value="GAMMA-GLUTAMYLPUTRESCINE SYNTHETASE"/>
    <property type="match status" value="1"/>
</dbReference>
<dbReference type="GO" id="GO:0004356">
    <property type="term" value="F:glutamine synthetase activity"/>
    <property type="evidence" value="ECO:0007669"/>
    <property type="project" value="InterPro"/>
</dbReference>
<gene>
    <name evidence="5" type="ORF">L207DRAFT_592911</name>
</gene>
<dbReference type="EMBL" id="KZ613969">
    <property type="protein sequence ID" value="PMD30150.1"/>
    <property type="molecule type" value="Genomic_DNA"/>
</dbReference>
<sequence>MLRHNPDFVWLRFMPLNGSYLVIMIPTSRFSQMLQGGMRTGMSSVVSHGMRNDHIAEGASASSVLYLKPDLLSAYLCPEKGSIRVEIMTSFVDASGSPALICARSKLAKLTSELRTDYSIAILLGFEIEVVFMRPVDDSNSEAFRSEQLAVEKFHAESAPGQWEFVLSPRTPVEAVDMLLRARETITVIAHQYGLRATLHPRPFPEYAGTGAHTHIFATPLENGTDLGKVESFFAGILSHLPSIAAFAMPLDINYKRVGTGIWSGEDYVCWGWENREAPLRRITQTRFEFKLMCGTANSYITICAILVAGIDGLDSKLPLLGGDCQGDASSLSAEERSHLHIMKMLPTSIDESLEKLKSDEILARGLGMPLVSAYASITKEWNDVLRNMEEQQRDNWIISHY</sequence>
<dbReference type="Gene3D" id="3.30.590.10">
    <property type="entry name" value="Glutamine synthetase/guanido kinase, catalytic domain"/>
    <property type="match status" value="1"/>
</dbReference>
<dbReference type="SMART" id="SM01230">
    <property type="entry name" value="Gln-synt_C"/>
    <property type="match status" value="1"/>
</dbReference>
<dbReference type="AlphaFoldDB" id="A0A2J6QV61"/>
<dbReference type="PANTHER" id="PTHR43785:SF2">
    <property type="entry name" value="TYPE-1 GLUTAMINE SYNTHETASE 1"/>
    <property type="match status" value="1"/>
</dbReference>
<comment type="similarity">
    <text evidence="2 3">Belongs to the glutamine synthetase family.</text>
</comment>
<evidence type="ECO:0000313" key="6">
    <source>
        <dbReference type="Proteomes" id="UP000235786"/>
    </source>
</evidence>
<evidence type="ECO:0000256" key="2">
    <source>
        <dbReference type="PROSITE-ProRule" id="PRU01331"/>
    </source>
</evidence>
<evidence type="ECO:0000313" key="5">
    <source>
        <dbReference type="EMBL" id="PMD30150.1"/>
    </source>
</evidence>
<evidence type="ECO:0000256" key="1">
    <source>
        <dbReference type="ARBA" id="ARBA00022598"/>
    </source>
</evidence>
<organism evidence="5 6">
    <name type="scientific">Hyaloscypha variabilis (strain UAMH 11265 / GT02V1 / F)</name>
    <name type="common">Meliniomyces variabilis</name>
    <dbReference type="NCBI Taxonomy" id="1149755"/>
    <lineage>
        <taxon>Eukaryota</taxon>
        <taxon>Fungi</taxon>
        <taxon>Dikarya</taxon>
        <taxon>Ascomycota</taxon>
        <taxon>Pezizomycotina</taxon>
        <taxon>Leotiomycetes</taxon>
        <taxon>Helotiales</taxon>
        <taxon>Hyaloscyphaceae</taxon>
        <taxon>Hyaloscypha</taxon>
        <taxon>Hyaloscypha variabilis</taxon>
    </lineage>
</organism>
<dbReference type="OrthoDB" id="3364440at2759"/>
<keyword evidence="1" id="KW-0436">Ligase</keyword>
<dbReference type="InterPro" id="IPR008146">
    <property type="entry name" value="Gln_synth_cat_dom"/>
</dbReference>
<dbReference type="SUPFAM" id="SSF55931">
    <property type="entry name" value="Glutamine synthetase/guanido kinase"/>
    <property type="match status" value="1"/>
</dbReference>
<evidence type="ECO:0000256" key="3">
    <source>
        <dbReference type="RuleBase" id="RU000384"/>
    </source>
</evidence>
<feature type="domain" description="GS catalytic" evidence="4">
    <location>
        <begin position="79"/>
        <end position="402"/>
    </location>
</feature>
<proteinExistence type="inferred from homology"/>
<protein>
    <submittedName>
        <fullName evidence="5">FluG family protein</fullName>
    </submittedName>
</protein>
<dbReference type="Proteomes" id="UP000235786">
    <property type="component" value="Unassembled WGS sequence"/>
</dbReference>
<dbReference type="Pfam" id="PF00120">
    <property type="entry name" value="Gln-synt_C"/>
    <property type="match status" value="1"/>
</dbReference>
<dbReference type="PROSITE" id="PS51987">
    <property type="entry name" value="GS_CATALYTIC"/>
    <property type="match status" value="1"/>
</dbReference>